<name>A0ACA9PSK1_9GLOM</name>
<comment type="caution">
    <text evidence="1">The sequence shown here is derived from an EMBL/GenBank/DDBJ whole genome shotgun (WGS) entry which is preliminary data.</text>
</comment>
<keyword evidence="2" id="KW-1185">Reference proteome</keyword>
<feature type="non-terminal residue" evidence="1">
    <location>
        <position position="1"/>
    </location>
</feature>
<evidence type="ECO:0000313" key="1">
    <source>
        <dbReference type="EMBL" id="CAG8720716.1"/>
    </source>
</evidence>
<evidence type="ECO:0000313" key="2">
    <source>
        <dbReference type="Proteomes" id="UP000789702"/>
    </source>
</evidence>
<organism evidence="1 2">
    <name type="scientific">Dentiscutata heterogama</name>
    <dbReference type="NCBI Taxonomy" id="1316150"/>
    <lineage>
        <taxon>Eukaryota</taxon>
        <taxon>Fungi</taxon>
        <taxon>Fungi incertae sedis</taxon>
        <taxon>Mucoromycota</taxon>
        <taxon>Glomeromycotina</taxon>
        <taxon>Glomeromycetes</taxon>
        <taxon>Diversisporales</taxon>
        <taxon>Gigasporaceae</taxon>
        <taxon>Dentiscutata</taxon>
    </lineage>
</organism>
<protein>
    <submittedName>
        <fullName evidence="1">4011_t:CDS:1</fullName>
    </submittedName>
</protein>
<sequence length="171" mass="19741">IITFILITFAIADGYHHKIHYHRRHFHKPHRNQHEYHHPPVKTVTITTTKHCAQNVLCRQDFTWSQSECKCIPKTTTPATTPTMHCDPIYCPQGSIWKKSECKCIPMTKTGISTTTSIKHCVQNMMCMKDFVWDQSECKCVQKSTTTDADAARTNSPIETRNTRPLPNRET</sequence>
<reference evidence="1" key="1">
    <citation type="submission" date="2021-06" db="EMBL/GenBank/DDBJ databases">
        <authorList>
            <person name="Kallberg Y."/>
            <person name="Tangrot J."/>
            <person name="Rosling A."/>
        </authorList>
    </citation>
    <scope>NUCLEOTIDE SEQUENCE</scope>
    <source>
        <strain evidence="1">IL203A</strain>
    </source>
</reference>
<dbReference type="Proteomes" id="UP000789702">
    <property type="component" value="Unassembled WGS sequence"/>
</dbReference>
<accession>A0ACA9PSK1</accession>
<gene>
    <name evidence="1" type="ORF">DHETER_LOCUS12814</name>
</gene>
<dbReference type="EMBL" id="CAJVPU010032806">
    <property type="protein sequence ID" value="CAG8720716.1"/>
    <property type="molecule type" value="Genomic_DNA"/>
</dbReference>
<feature type="non-terminal residue" evidence="1">
    <location>
        <position position="171"/>
    </location>
</feature>
<proteinExistence type="predicted"/>